<proteinExistence type="predicted"/>
<evidence type="ECO:0000313" key="3">
    <source>
        <dbReference type="EMBL" id="OAG28551.1"/>
    </source>
</evidence>
<reference evidence="3 4" key="1">
    <citation type="submission" date="2016-02" db="EMBL/GenBank/DDBJ databases">
        <title>Draft genome sequence of Thermodesulfatator sp. S606.</title>
        <authorList>
            <person name="Lai Q."/>
            <person name="Cao J."/>
            <person name="Dupont S."/>
            <person name="Shao Z."/>
            <person name="Jebbar M."/>
            <person name="Alain K."/>
        </authorList>
    </citation>
    <scope>NUCLEOTIDE SEQUENCE [LARGE SCALE GENOMIC DNA]</scope>
    <source>
        <strain evidence="3 4">S606</strain>
    </source>
</reference>
<dbReference type="EMBL" id="LSFI01000003">
    <property type="protein sequence ID" value="OAG28551.1"/>
    <property type="molecule type" value="Genomic_DNA"/>
</dbReference>
<evidence type="ECO:0000256" key="1">
    <source>
        <dbReference type="ARBA" id="ARBA00023118"/>
    </source>
</evidence>
<dbReference type="Pfam" id="PF03787">
    <property type="entry name" value="RAMPs"/>
    <property type="match status" value="1"/>
</dbReference>
<comment type="caution">
    <text evidence="3">The sequence shown here is derived from an EMBL/GenBank/DDBJ whole genome shotgun (WGS) entry which is preliminary data.</text>
</comment>
<dbReference type="STRING" id="1795632.TH606_00930"/>
<keyword evidence="1" id="KW-0051">Antiviral defense</keyword>
<name>A0A177EAK3_9BACT</name>
<keyword evidence="4" id="KW-1185">Reference proteome</keyword>
<dbReference type="AlphaFoldDB" id="A0A177EAK3"/>
<organism evidence="3 4">
    <name type="scientific">Thermodesulfatator autotrophicus</name>
    <dbReference type="NCBI Taxonomy" id="1795632"/>
    <lineage>
        <taxon>Bacteria</taxon>
        <taxon>Pseudomonadati</taxon>
        <taxon>Thermodesulfobacteriota</taxon>
        <taxon>Thermodesulfobacteria</taxon>
        <taxon>Thermodesulfobacteriales</taxon>
        <taxon>Thermodesulfatatoraceae</taxon>
        <taxon>Thermodesulfatator</taxon>
    </lineage>
</organism>
<sequence>MKREFWAHFDLYEPFAQKGINIRNEQNNRQKRRIQQQARSEIEQFIFQGCIGHQVVRDCAARLSHLAQLLAVDCVCEGRTTQCKDYAKGKNGLQRWYYAGDLESPRGDYQTFLCQRLRWMGQILGLANHHETVSPSFPDLALFPPGAWAMQVHFTLRKPYISKDDVDFYILDNPVKKEWVFKVPYVAPSQWKGALRAAMMRMLVDDLRSGQKNETEFVQERLRLYRLFGNEKDGTAEFLNRALTLHLVGPRPEDEEQAKEWEKRYKQTYEQMAREFEERVRSEGYRKDNVEGFQGALHFYPTFFDRIGLEVINPHDRKTGAGKNPIYFECVPAGTQGVFTLLYVPLDADEETTKSDLEAVVKGIRSMLTQYGFGAKTSSGYGVAEDELITGVVKTNVPGWFKTTSTPRTADLEPPEEAFLKYLDDETGEVKGAFKGSGKGGLFSNSEYKQHGASLGGGSLGEFKRFRAWYVKHGARWKASRMERASEEPASVAGLEKDFHSLSELSEIAHALANEGGDHA</sequence>
<protein>
    <recommendedName>
        <fullName evidence="2">CRISPR type III-associated protein domain-containing protein</fullName>
    </recommendedName>
</protein>
<dbReference type="Proteomes" id="UP000076964">
    <property type="component" value="Unassembled WGS sequence"/>
</dbReference>
<feature type="domain" description="CRISPR type III-associated protein" evidence="2">
    <location>
        <begin position="180"/>
        <end position="383"/>
    </location>
</feature>
<evidence type="ECO:0000313" key="4">
    <source>
        <dbReference type="Proteomes" id="UP000076964"/>
    </source>
</evidence>
<evidence type="ECO:0000259" key="2">
    <source>
        <dbReference type="Pfam" id="PF03787"/>
    </source>
</evidence>
<dbReference type="InterPro" id="IPR005537">
    <property type="entry name" value="RAMP_III_fam"/>
</dbReference>
<dbReference type="RefSeq" id="WP_068540665.1">
    <property type="nucleotide sequence ID" value="NZ_LSFI01000003.1"/>
</dbReference>
<accession>A0A177EAK3</accession>
<gene>
    <name evidence="3" type="ORF">TH606_00930</name>
</gene>
<dbReference type="GO" id="GO:0051607">
    <property type="term" value="P:defense response to virus"/>
    <property type="evidence" value="ECO:0007669"/>
    <property type="project" value="UniProtKB-KW"/>
</dbReference>